<sequence>MRRNLSTTLRGRNREGDPMRAYDALPAPLRAWLAQAALPWSPASCRKIWLKARREGATEDMILARLDRAERKTLSRDRFSASAGAVSGHDDRQDQFA</sequence>
<dbReference type="OrthoDB" id="7658988at2"/>
<protein>
    <submittedName>
        <fullName evidence="2">Uncharacterized protein</fullName>
    </submittedName>
</protein>
<dbReference type="STRING" id="521013.SAMN04488567_0749"/>
<feature type="region of interest" description="Disordered" evidence="1">
    <location>
        <begin position="74"/>
        <end position="97"/>
    </location>
</feature>
<keyword evidence="3" id="KW-1185">Reference proteome</keyword>
<evidence type="ECO:0000313" key="3">
    <source>
        <dbReference type="Proteomes" id="UP000198922"/>
    </source>
</evidence>
<reference evidence="3" key="1">
    <citation type="submission" date="2016-10" db="EMBL/GenBank/DDBJ databases">
        <authorList>
            <person name="Varghese N."/>
            <person name="Submissions S."/>
        </authorList>
    </citation>
    <scope>NUCLEOTIDE SEQUENCE [LARGE SCALE GENOMIC DNA]</scope>
    <source>
        <strain evidence="3">DSM 21424</strain>
    </source>
</reference>
<accession>A0A1G7A296</accession>
<name>A0A1G7A296_9RHOB</name>
<dbReference type="EMBL" id="FNAT01000001">
    <property type="protein sequence ID" value="SDE08026.1"/>
    <property type="molecule type" value="Genomic_DNA"/>
</dbReference>
<evidence type="ECO:0000256" key="1">
    <source>
        <dbReference type="SAM" id="MobiDB-lite"/>
    </source>
</evidence>
<dbReference type="AlphaFoldDB" id="A0A1G7A296"/>
<evidence type="ECO:0000313" key="2">
    <source>
        <dbReference type="EMBL" id="SDE08026.1"/>
    </source>
</evidence>
<dbReference type="RefSeq" id="WP_090109413.1">
    <property type="nucleotide sequence ID" value="NZ_FNAT01000001.1"/>
</dbReference>
<feature type="compositionally biased region" description="Basic and acidic residues" evidence="1">
    <location>
        <begin position="88"/>
        <end position="97"/>
    </location>
</feature>
<dbReference type="Pfam" id="PF20135">
    <property type="entry name" value="DUF6525"/>
    <property type="match status" value="1"/>
</dbReference>
<dbReference type="Proteomes" id="UP000198922">
    <property type="component" value="Unassembled WGS sequence"/>
</dbReference>
<proteinExistence type="predicted"/>
<dbReference type="InterPro" id="IPR045386">
    <property type="entry name" value="DUF6525"/>
</dbReference>
<organism evidence="2 3">
    <name type="scientific">Limimaricola pyoseonensis</name>
    <dbReference type="NCBI Taxonomy" id="521013"/>
    <lineage>
        <taxon>Bacteria</taxon>
        <taxon>Pseudomonadati</taxon>
        <taxon>Pseudomonadota</taxon>
        <taxon>Alphaproteobacteria</taxon>
        <taxon>Rhodobacterales</taxon>
        <taxon>Paracoccaceae</taxon>
        <taxon>Limimaricola</taxon>
    </lineage>
</organism>
<gene>
    <name evidence="2" type="ORF">SAMN04488567_0749</name>
</gene>